<dbReference type="EMBL" id="KZ506070">
    <property type="protein sequence ID" value="PKU41809.1"/>
    <property type="molecule type" value="Genomic_DNA"/>
</dbReference>
<accession>A0A2I0U708</accession>
<reference evidence="2" key="2">
    <citation type="submission" date="2017-12" db="EMBL/GenBank/DDBJ databases">
        <title>Genome sequence of the Bar-tailed Godwit (Limosa lapponica baueri).</title>
        <authorList>
            <person name="Lima N.C.B."/>
            <person name="Parody-Merino A.M."/>
            <person name="Battley P.F."/>
            <person name="Fidler A.E."/>
            <person name="Prosdocimi F."/>
        </authorList>
    </citation>
    <scope>NUCLEOTIDE SEQUENCE [LARGE SCALE GENOMIC DNA]</scope>
</reference>
<evidence type="ECO:0008006" key="3">
    <source>
        <dbReference type="Google" id="ProtNLM"/>
    </source>
</evidence>
<evidence type="ECO:0000313" key="2">
    <source>
        <dbReference type="Proteomes" id="UP000233556"/>
    </source>
</evidence>
<gene>
    <name evidence="1" type="ORF">llap_7882</name>
</gene>
<evidence type="ECO:0000313" key="1">
    <source>
        <dbReference type="EMBL" id="PKU41809.1"/>
    </source>
</evidence>
<protein>
    <recommendedName>
        <fullName evidence="3">Rna-directed dna polymerase from mobile element jockey-like</fullName>
    </recommendedName>
</protein>
<reference evidence="2" key="1">
    <citation type="submission" date="2017-11" db="EMBL/GenBank/DDBJ databases">
        <authorList>
            <person name="Lima N.C."/>
            <person name="Parody-Merino A.M."/>
            <person name="Battley P.F."/>
            <person name="Fidler A.E."/>
            <person name="Prosdocimi F."/>
        </authorList>
    </citation>
    <scope>NUCLEOTIDE SEQUENCE [LARGE SCALE GENOMIC DNA]</scope>
</reference>
<dbReference type="Proteomes" id="UP000233556">
    <property type="component" value="Unassembled WGS sequence"/>
</dbReference>
<organism evidence="1 2">
    <name type="scientific">Limosa lapponica baueri</name>
    <dbReference type="NCBI Taxonomy" id="1758121"/>
    <lineage>
        <taxon>Eukaryota</taxon>
        <taxon>Metazoa</taxon>
        <taxon>Chordata</taxon>
        <taxon>Craniata</taxon>
        <taxon>Vertebrata</taxon>
        <taxon>Euteleostomi</taxon>
        <taxon>Archelosauria</taxon>
        <taxon>Archosauria</taxon>
        <taxon>Dinosauria</taxon>
        <taxon>Saurischia</taxon>
        <taxon>Theropoda</taxon>
        <taxon>Coelurosauria</taxon>
        <taxon>Aves</taxon>
        <taxon>Neognathae</taxon>
        <taxon>Neoaves</taxon>
        <taxon>Charadriiformes</taxon>
        <taxon>Scolopacidae</taxon>
        <taxon>Limosa</taxon>
    </lineage>
</organism>
<name>A0A2I0U708_LIMLA</name>
<keyword evidence="2" id="KW-1185">Reference proteome</keyword>
<proteinExistence type="predicted"/>
<sequence length="251" mass="27552">MTSIHEEGFKLKLLGEGNRNPSHSCQFDTSASSRCPESGGRSQGSVLGPALFNVFVFNMGSETVCTLNKFANDTKLYGKGCQPEGPGQVREVGLCELREVQAGQVHPSCTWLQWGMIRRGRGRRGVIWAVTLTRGKAKWQHGMDGGAAVHNGRGIAFAFGWTQGRTVAIRAVLRVTKLPLSTQRGRRERPTVPHAALQTCKQTGRLIRSSSLKNDAAVKQHASQDKDVPDYCNFNTIKPLWNSVNNKGIDH</sequence>
<dbReference type="AlphaFoldDB" id="A0A2I0U708"/>